<gene>
    <name evidence="1" type="primary">SCC4</name>
</gene>
<name>M4SKV3_9BILA</name>
<sequence>LGLYSLSVDLKESAIQHFNLGLKSTNNKDLWFYSAMNLALCYLDSKDTNNKNQLISILDNVLNDRFQTFNTAFNAFSSYFKALKFYLNSQYQPAQESLKEAIVLA</sequence>
<reference evidence="1" key="1">
    <citation type="journal article" date="2013" name="J. Hered.">
        <title>Inventory and phylogenetic analysis of meiotic genes in monogonont rotifers.</title>
        <authorList>
            <person name="Hanson S.J."/>
            <person name="Schurko A.M."/>
            <person name="Hecox-Lea B."/>
            <person name="Mark Welch D.B."/>
            <person name="Stelzer C.P."/>
            <person name="Logsdon J.M.Jr."/>
        </authorList>
    </citation>
    <scope>NUCLEOTIDE SEQUENCE</scope>
</reference>
<feature type="non-terminal residue" evidence="1">
    <location>
        <position position="1"/>
    </location>
</feature>
<dbReference type="EMBL" id="JX156099">
    <property type="protein sequence ID" value="AGH55753.1"/>
    <property type="molecule type" value="mRNA"/>
</dbReference>
<organism evidence="1">
    <name type="scientific">Brachionus calyciflorus</name>
    <dbReference type="NCBI Taxonomy" id="104777"/>
    <lineage>
        <taxon>Eukaryota</taxon>
        <taxon>Metazoa</taxon>
        <taxon>Spiralia</taxon>
        <taxon>Gnathifera</taxon>
        <taxon>Rotifera</taxon>
        <taxon>Eurotatoria</taxon>
        <taxon>Monogononta</taxon>
        <taxon>Pseudotrocha</taxon>
        <taxon>Ploima</taxon>
        <taxon>Brachionidae</taxon>
        <taxon>Brachionus</taxon>
    </lineage>
</organism>
<feature type="non-terminal residue" evidence="1">
    <location>
        <position position="105"/>
    </location>
</feature>
<proteinExistence type="evidence at transcript level"/>
<evidence type="ECO:0000313" key="1">
    <source>
        <dbReference type="EMBL" id="AGH55753.1"/>
    </source>
</evidence>
<protein>
    <submittedName>
        <fullName evidence="1">SCC4</fullName>
    </submittedName>
</protein>
<dbReference type="AlphaFoldDB" id="M4SKV3"/>
<accession>M4SKV3</accession>